<proteinExistence type="predicted"/>
<dbReference type="AlphaFoldDB" id="A0A4Q1C2R3"/>
<dbReference type="RefSeq" id="WP_129025549.1">
    <property type="nucleotide sequence ID" value="NZ_SDHY01000001.1"/>
</dbReference>
<gene>
    <name evidence="2" type="ORF">ESB04_01540</name>
</gene>
<feature type="compositionally biased region" description="Basic and acidic residues" evidence="1">
    <location>
        <begin position="32"/>
        <end position="49"/>
    </location>
</feature>
<dbReference type="Proteomes" id="UP000289455">
    <property type="component" value="Unassembled WGS sequence"/>
</dbReference>
<name>A0A4Q1C2R3_9BACT</name>
<organism evidence="2 3">
    <name type="scientific">Aquirufa rosea</name>
    <dbReference type="NCBI Taxonomy" id="2509241"/>
    <lineage>
        <taxon>Bacteria</taxon>
        <taxon>Pseudomonadati</taxon>
        <taxon>Bacteroidota</taxon>
        <taxon>Cytophagia</taxon>
        <taxon>Cytophagales</taxon>
        <taxon>Flectobacillaceae</taxon>
        <taxon>Aquirufa</taxon>
    </lineage>
</organism>
<evidence type="ECO:0008006" key="4">
    <source>
        <dbReference type="Google" id="ProtNLM"/>
    </source>
</evidence>
<evidence type="ECO:0000256" key="1">
    <source>
        <dbReference type="SAM" id="MobiDB-lite"/>
    </source>
</evidence>
<reference evidence="2 3" key="1">
    <citation type="submission" date="2019-01" db="EMBL/GenBank/DDBJ databases">
        <title>Cytophagaceae bacterium strain CAR-16.</title>
        <authorList>
            <person name="Chen W.-M."/>
        </authorList>
    </citation>
    <scope>NUCLEOTIDE SEQUENCE [LARGE SCALE GENOMIC DNA]</scope>
    <source>
        <strain evidence="2 3">CAR-16</strain>
    </source>
</reference>
<dbReference type="OrthoDB" id="667380at2"/>
<dbReference type="EMBL" id="SDHY01000001">
    <property type="protein sequence ID" value="RXK52361.1"/>
    <property type="molecule type" value="Genomic_DNA"/>
</dbReference>
<evidence type="ECO:0000313" key="2">
    <source>
        <dbReference type="EMBL" id="RXK52361.1"/>
    </source>
</evidence>
<feature type="region of interest" description="Disordered" evidence="1">
    <location>
        <begin position="30"/>
        <end position="49"/>
    </location>
</feature>
<keyword evidence="3" id="KW-1185">Reference proteome</keyword>
<evidence type="ECO:0000313" key="3">
    <source>
        <dbReference type="Proteomes" id="UP000289455"/>
    </source>
</evidence>
<comment type="caution">
    <text evidence="2">The sequence shown here is derived from an EMBL/GenBank/DDBJ whole genome shotgun (WGS) entry which is preliminary data.</text>
</comment>
<accession>A0A4Q1C2R3</accession>
<protein>
    <recommendedName>
        <fullName evidence="4">3-oxoacyl-ACP synthase</fullName>
    </recommendedName>
</protein>
<sequence length="153" mass="17760">MKNWIDIKKQLLEEIQLRIEQNIQEAQVAYEQAKESRDSDTKSSAGDKYETGREMMQREMDKCSAVIDQNKHSLQIILKLPSNRSYLQVDKGALIETNMGIYYMLIGLGKMILEQKEYFIISPESPIGELFWAKKVGDKIVLRDQKIQILGIY</sequence>